<comment type="caution">
    <text evidence="8">The sequence shown here is derived from an EMBL/GenBank/DDBJ whole genome shotgun (WGS) entry which is preliminary data.</text>
</comment>
<feature type="domain" description="ATP-dependent DNA ligase family profile" evidence="7">
    <location>
        <begin position="326"/>
        <end position="479"/>
    </location>
</feature>
<dbReference type="PANTHER" id="PTHR45997">
    <property type="entry name" value="DNA LIGASE 4"/>
    <property type="match status" value="1"/>
</dbReference>
<feature type="compositionally biased region" description="Polar residues" evidence="6">
    <location>
        <begin position="713"/>
        <end position="732"/>
    </location>
</feature>
<protein>
    <recommendedName>
        <fullName evidence="7">ATP-dependent DNA ligase family profile domain-containing protein</fullName>
    </recommendedName>
</protein>
<name>A0ABR3FH11_9AGAR</name>
<dbReference type="InterPro" id="IPR012310">
    <property type="entry name" value="DNA_ligase_ATP-dep_cent"/>
</dbReference>
<dbReference type="InterPro" id="IPR012308">
    <property type="entry name" value="DNA_ligase_ATP-dep_N"/>
</dbReference>
<feature type="region of interest" description="Disordered" evidence="6">
    <location>
        <begin position="754"/>
        <end position="773"/>
    </location>
</feature>
<evidence type="ECO:0000313" key="8">
    <source>
        <dbReference type="EMBL" id="KAL0574607.1"/>
    </source>
</evidence>
<evidence type="ECO:0000256" key="2">
    <source>
        <dbReference type="ARBA" id="ARBA00022598"/>
    </source>
</evidence>
<proteinExistence type="inferred from homology"/>
<dbReference type="PANTHER" id="PTHR45997:SF2">
    <property type="entry name" value="ATP DEPENDENT DNA LIGASE DOMAIN PROTEIN (AFU_ORTHOLOGUE AFUA_5G02430)"/>
    <property type="match status" value="1"/>
</dbReference>
<dbReference type="EMBL" id="JBAHYK010000382">
    <property type="protein sequence ID" value="KAL0574607.1"/>
    <property type="molecule type" value="Genomic_DNA"/>
</dbReference>
<keyword evidence="2" id="KW-0436">Ligase</keyword>
<evidence type="ECO:0000256" key="4">
    <source>
        <dbReference type="ARBA" id="ARBA00022840"/>
    </source>
</evidence>
<keyword evidence="5" id="KW-0539">Nucleus</keyword>
<keyword evidence="3" id="KW-0547">Nucleotide-binding</keyword>
<reference evidence="8 9" key="1">
    <citation type="submission" date="2024-02" db="EMBL/GenBank/DDBJ databases">
        <title>A draft genome for the cacao thread blight pathogen Marasmius crinis-equi.</title>
        <authorList>
            <person name="Cohen S.P."/>
            <person name="Baruah I.K."/>
            <person name="Amoako-Attah I."/>
            <person name="Bukari Y."/>
            <person name="Meinhardt L.W."/>
            <person name="Bailey B.A."/>
        </authorList>
    </citation>
    <scope>NUCLEOTIDE SEQUENCE [LARGE SCALE GENOMIC DNA]</scope>
    <source>
        <strain evidence="8 9">GH-76</strain>
    </source>
</reference>
<organism evidence="8 9">
    <name type="scientific">Marasmius crinis-equi</name>
    <dbReference type="NCBI Taxonomy" id="585013"/>
    <lineage>
        <taxon>Eukaryota</taxon>
        <taxon>Fungi</taxon>
        <taxon>Dikarya</taxon>
        <taxon>Basidiomycota</taxon>
        <taxon>Agaricomycotina</taxon>
        <taxon>Agaricomycetes</taxon>
        <taxon>Agaricomycetidae</taxon>
        <taxon>Agaricales</taxon>
        <taxon>Marasmiineae</taxon>
        <taxon>Marasmiaceae</taxon>
        <taxon>Marasmius</taxon>
    </lineage>
</organism>
<dbReference type="InterPro" id="IPR012340">
    <property type="entry name" value="NA-bd_OB-fold"/>
</dbReference>
<feature type="compositionally biased region" description="Polar residues" evidence="6">
    <location>
        <begin position="691"/>
        <end position="705"/>
    </location>
</feature>
<keyword evidence="9" id="KW-1185">Reference proteome</keyword>
<dbReference type="PROSITE" id="PS00333">
    <property type="entry name" value="DNA_LIGASE_A2"/>
    <property type="match status" value="1"/>
</dbReference>
<evidence type="ECO:0000256" key="3">
    <source>
        <dbReference type="ARBA" id="ARBA00022741"/>
    </source>
</evidence>
<evidence type="ECO:0000256" key="1">
    <source>
        <dbReference type="ARBA" id="ARBA00007572"/>
    </source>
</evidence>
<dbReference type="Proteomes" id="UP001465976">
    <property type="component" value="Unassembled WGS sequence"/>
</dbReference>
<gene>
    <name evidence="8" type="ORF">V5O48_007357</name>
</gene>
<dbReference type="Pfam" id="PF04675">
    <property type="entry name" value="DNA_ligase_A_N"/>
    <property type="match status" value="1"/>
</dbReference>
<feature type="region of interest" description="Disordered" evidence="6">
    <location>
        <begin position="663"/>
        <end position="749"/>
    </location>
</feature>
<feature type="compositionally biased region" description="Pro residues" evidence="6">
    <location>
        <begin position="759"/>
        <end position="773"/>
    </location>
</feature>
<dbReference type="SUPFAM" id="SSF56091">
    <property type="entry name" value="DNA ligase/mRNA capping enzyme, catalytic domain"/>
    <property type="match status" value="1"/>
</dbReference>
<dbReference type="Gene3D" id="3.30.470.30">
    <property type="entry name" value="DNA ligase/mRNA capping enzyme"/>
    <property type="match status" value="1"/>
</dbReference>
<dbReference type="Gene3D" id="1.10.3260.10">
    <property type="entry name" value="DNA ligase, ATP-dependent, N-terminal domain"/>
    <property type="match status" value="1"/>
</dbReference>
<dbReference type="PROSITE" id="PS50160">
    <property type="entry name" value="DNA_LIGASE_A3"/>
    <property type="match status" value="1"/>
</dbReference>
<dbReference type="Gene3D" id="2.40.50.140">
    <property type="entry name" value="Nucleic acid-binding proteins"/>
    <property type="match status" value="1"/>
</dbReference>
<feature type="compositionally biased region" description="Basic and acidic residues" evidence="6">
    <location>
        <begin position="663"/>
        <end position="676"/>
    </location>
</feature>
<comment type="similarity">
    <text evidence="1">Belongs to the ATP-dependent DNA ligase family.</text>
</comment>
<keyword evidence="4" id="KW-0067">ATP-binding</keyword>
<dbReference type="PROSITE" id="PS00697">
    <property type="entry name" value="DNA_LIGASE_A1"/>
    <property type="match status" value="1"/>
</dbReference>
<sequence>MQENALAREVGKCLGISDEKLINWEAMGDTVCLGEQLRKVLEPSCSDPEEHCPLNLTAVDALLDELAAFSRWTEKSIRDRFPKKRRQRQDVLKQLFRPMTPFDAACLAQIILRDVRPLMYPLCEKQMHYTAALKEFKSNCVIELNRLPAMKVWDPTLVFLKSHRVCFSLEHAADAFERGVPMTEPVYGLQLEIPKSQKGRNLQHALSFFSGSKQVWAETKYDGERAQIHVRFTNGVPRIKIFSKSRRDSTLDRVAVHPIIADCLSRYDIQNIILDAEMVACSGQVIESFWKIRPLIESTAIGARRKTINEPEQETQDSQFTQSTAESDCPSHLALVFFDVMLLNGESLLDREYSERRGILETVIRVLPGKAMLAERWEIPMNYRKKGGLAGWVIPSKRAAALRKEDEEYSSPENTLGGIFAEILASHKEGLVLKAAESGYNDWKLPWVKLKMDYIPGLGDSVDLAILGAGWRKERGNELRVPRTTYTTFFIGALQNAKAVAADPNTKPDFMIHFTASYGLSRDQLEEINFLIKSSEPVPFRGDQTRRDFLPYDFNLGTQEKPQVLLRQPLLAELFGDRFIRRSDDHPFEIRWPRILKVHRTSERSWRAGLSLHDLQVVAATALGLDQDIVQNVRRIWKRENSVQPGDDWDVRCQKWEKDLGVEGSRRKTKVRDPASPRKRQRPLNGHKEASQPTEDSNDPPSGSQPLRIATNLPESSTSTSEMQNSASGNQPSEERCAASENSRTPPTSLFLATRRKYPSPPTSPAQATPPSPVVVQVQMDDTRIEHEHSPVAVQNVDSGPALVEFLQNAVIWYDPSSPVNSFRDDQGAITPLLETHLRNNRVHGPEALLTGCGWHPTTSRSPWVDKAVVFLDPTTQNSRIFEQGLLSLLKTRMSSISGRIRRPMWVFNGQTFDWNKPYRDQVLRVVE</sequence>
<evidence type="ECO:0000259" key="7">
    <source>
        <dbReference type="PROSITE" id="PS50160"/>
    </source>
</evidence>
<dbReference type="InterPro" id="IPR016059">
    <property type="entry name" value="DNA_ligase_ATP-dep_CS"/>
</dbReference>
<evidence type="ECO:0000313" key="9">
    <source>
        <dbReference type="Proteomes" id="UP001465976"/>
    </source>
</evidence>
<dbReference type="InterPro" id="IPR036599">
    <property type="entry name" value="DNA_ligase_N_sf"/>
</dbReference>
<evidence type="ECO:0000256" key="5">
    <source>
        <dbReference type="ARBA" id="ARBA00023242"/>
    </source>
</evidence>
<evidence type="ECO:0000256" key="6">
    <source>
        <dbReference type="SAM" id="MobiDB-lite"/>
    </source>
</evidence>
<dbReference type="InterPro" id="IPR029710">
    <property type="entry name" value="LIG4"/>
</dbReference>
<accession>A0ABR3FH11</accession>
<dbReference type="Pfam" id="PF01068">
    <property type="entry name" value="DNA_ligase_A_M"/>
    <property type="match status" value="1"/>
</dbReference>